<dbReference type="InterPro" id="IPR008999">
    <property type="entry name" value="Actin-crosslinking"/>
</dbReference>
<dbReference type="OrthoDB" id="10259868at2759"/>
<sequence>MAVSMKVTMTMANGNGGDSNGLKWHVGLLNSRYKYLTAETFGCKVNANGAALKKKQLWSLEPFASEAEEEAVCLKSHLGKYLAVDQFGNVTCDSEEREAGAKFRVVVNEDGRWALKNVARGYFLGASDDKLLCSAKAPGEAELWTVHLAARPQVNLRSVGRRRYARLSADQDEIQVDANTPWGEDALFTLEFRDGRYAVHACNGRYLRADGKLSEDCECLFGLEFHGGHLALRDPQGRYVSPIGSKAVLRTR</sequence>
<evidence type="ECO:0000256" key="2">
    <source>
        <dbReference type="ARBA" id="ARBA00007415"/>
    </source>
</evidence>
<dbReference type="STRING" id="407821.A0A087UM21"/>
<dbReference type="GO" id="GO:0007163">
    <property type="term" value="P:establishment or maintenance of cell polarity"/>
    <property type="evidence" value="ECO:0007669"/>
    <property type="project" value="TreeGrafter"/>
</dbReference>
<dbReference type="OMA" id="WMKLFAK"/>
<dbReference type="GO" id="GO:0005737">
    <property type="term" value="C:cytoplasm"/>
    <property type="evidence" value="ECO:0007669"/>
    <property type="project" value="TreeGrafter"/>
</dbReference>
<evidence type="ECO:0000256" key="3">
    <source>
        <dbReference type="ARBA" id="ARBA00022490"/>
    </source>
</evidence>
<evidence type="ECO:0000256" key="5">
    <source>
        <dbReference type="ARBA" id="ARBA00023212"/>
    </source>
</evidence>
<dbReference type="GO" id="GO:0051017">
    <property type="term" value="P:actin filament bundle assembly"/>
    <property type="evidence" value="ECO:0007669"/>
    <property type="project" value="TreeGrafter"/>
</dbReference>
<comment type="subcellular location">
    <subcellularLocation>
        <location evidence="1">Cytoplasm</location>
        <location evidence="1">Cytoskeleton</location>
    </subcellularLocation>
</comment>
<protein>
    <submittedName>
        <fullName evidence="7">Protein singed</fullName>
    </submittedName>
</protein>
<dbReference type="FunFam" id="2.80.10.50:FF:000010">
    <property type="entry name" value="Fascin"/>
    <property type="match status" value="1"/>
</dbReference>
<dbReference type="GO" id="GO:0051015">
    <property type="term" value="F:actin filament binding"/>
    <property type="evidence" value="ECO:0007669"/>
    <property type="project" value="InterPro"/>
</dbReference>
<keyword evidence="5" id="KW-0206">Cytoskeleton</keyword>
<evidence type="ECO:0000313" key="8">
    <source>
        <dbReference type="Proteomes" id="UP000054359"/>
    </source>
</evidence>
<keyword evidence="8" id="KW-1185">Reference proteome</keyword>
<evidence type="ECO:0000313" key="7">
    <source>
        <dbReference type="EMBL" id="KFM78410.1"/>
    </source>
</evidence>
<dbReference type="GO" id="GO:0015629">
    <property type="term" value="C:actin cytoskeleton"/>
    <property type="evidence" value="ECO:0007669"/>
    <property type="project" value="TreeGrafter"/>
</dbReference>
<organism evidence="7 8">
    <name type="scientific">Stegodyphus mimosarum</name>
    <name type="common">African social velvet spider</name>
    <dbReference type="NCBI Taxonomy" id="407821"/>
    <lineage>
        <taxon>Eukaryota</taxon>
        <taxon>Metazoa</taxon>
        <taxon>Ecdysozoa</taxon>
        <taxon>Arthropoda</taxon>
        <taxon>Chelicerata</taxon>
        <taxon>Arachnida</taxon>
        <taxon>Araneae</taxon>
        <taxon>Araneomorphae</taxon>
        <taxon>Entelegynae</taxon>
        <taxon>Eresoidea</taxon>
        <taxon>Eresidae</taxon>
        <taxon>Stegodyphus</taxon>
    </lineage>
</organism>
<evidence type="ECO:0000259" key="6">
    <source>
        <dbReference type="Pfam" id="PF06268"/>
    </source>
</evidence>
<name>A0A087UM21_STEMI</name>
<dbReference type="PANTHER" id="PTHR10551:SF9">
    <property type="entry name" value="FASCIN-2"/>
    <property type="match status" value="1"/>
</dbReference>
<feature type="domain" description="Fascin-like" evidence="6">
    <location>
        <begin position="155"/>
        <end position="250"/>
    </location>
</feature>
<dbReference type="Pfam" id="PF06268">
    <property type="entry name" value="Fascin"/>
    <property type="match status" value="2"/>
</dbReference>
<dbReference type="FunFam" id="2.80.10.50:FF:000015">
    <property type="entry name" value="Fascin"/>
    <property type="match status" value="1"/>
</dbReference>
<dbReference type="SUPFAM" id="SSF50405">
    <property type="entry name" value="Actin-crosslinking proteins"/>
    <property type="match status" value="2"/>
</dbReference>
<dbReference type="Proteomes" id="UP000054359">
    <property type="component" value="Unassembled WGS sequence"/>
</dbReference>
<dbReference type="InterPro" id="IPR010431">
    <property type="entry name" value="Fascin"/>
</dbReference>
<comment type="similarity">
    <text evidence="2">Belongs to the fascin family.</text>
</comment>
<dbReference type="EMBL" id="KK120509">
    <property type="protein sequence ID" value="KFM78410.1"/>
    <property type="molecule type" value="Genomic_DNA"/>
</dbReference>
<keyword evidence="4" id="KW-0009">Actin-binding</keyword>
<keyword evidence="3" id="KW-0963">Cytoplasm</keyword>
<proteinExistence type="inferred from homology"/>
<dbReference type="AlphaFoldDB" id="A0A087UM21"/>
<accession>A0A087UM21</accession>
<dbReference type="Gene3D" id="2.80.10.50">
    <property type="match status" value="2"/>
</dbReference>
<feature type="non-terminal residue" evidence="7">
    <location>
        <position position="252"/>
    </location>
</feature>
<dbReference type="GO" id="GO:0030674">
    <property type="term" value="F:protein-macromolecule adaptor activity"/>
    <property type="evidence" value="ECO:0007669"/>
    <property type="project" value="InterPro"/>
</dbReference>
<evidence type="ECO:0000256" key="1">
    <source>
        <dbReference type="ARBA" id="ARBA00004245"/>
    </source>
</evidence>
<feature type="domain" description="Fascin-like" evidence="6">
    <location>
        <begin position="34"/>
        <end position="146"/>
    </location>
</feature>
<dbReference type="GO" id="GO:0016477">
    <property type="term" value="P:cell migration"/>
    <property type="evidence" value="ECO:0007669"/>
    <property type="project" value="TreeGrafter"/>
</dbReference>
<dbReference type="InterPro" id="IPR022768">
    <property type="entry name" value="Fascin-like_dom"/>
</dbReference>
<evidence type="ECO:0000256" key="4">
    <source>
        <dbReference type="ARBA" id="ARBA00023203"/>
    </source>
</evidence>
<dbReference type="PANTHER" id="PTHR10551">
    <property type="entry name" value="FASCIN"/>
    <property type="match status" value="1"/>
</dbReference>
<reference evidence="7 8" key="1">
    <citation type="submission" date="2013-11" db="EMBL/GenBank/DDBJ databases">
        <title>Genome sequencing of Stegodyphus mimosarum.</title>
        <authorList>
            <person name="Bechsgaard J."/>
        </authorList>
    </citation>
    <scope>NUCLEOTIDE SEQUENCE [LARGE SCALE GENOMIC DNA]</scope>
</reference>
<gene>
    <name evidence="7" type="ORF">X975_13071</name>
</gene>